<keyword evidence="3" id="KW-1185">Reference proteome</keyword>
<evidence type="ECO:0000313" key="2">
    <source>
        <dbReference type="EMBL" id="EET88107.1"/>
    </source>
</evidence>
<evidence type="ECO:0008006" key="4">
    <source>
        <dbReference type="Google" id="ProtNLM"/>
    </source>
</evidence>
<evidence type="ECO:0000256" key="1">
    <source>
        <dbReference type="SAM" id="Phobius"/>
    </source>
</evidence>
<protein>
    <recommendedName>
        <fullName evidence="4">Sensor histidine kinase</fullName>
    </recommendedName>
</protein>
<gene>
    <name evidence="2" type="ORF">CcarbDRAFT_1481</name>
</gene>
<keyword evidence="1" id="KW-0812">Transmembrane</keyword>
<feature type="transmembrane region" description="Helical" evidence="1">
    <location>
        <begin position="148"/>
        <end position="169"/>
    </location>
</feature>
<keyword evidence="1" id="KW-1133">Transmembrane helix</keyword>
<dbReference type="RefSeq" id="WP_007060366.1">
    <property type="nucleotide sequence ID" value="NZ_ACVI01000018.1"/>
</dbReference>
<proteinExistence type="predicted"/>
<dbReference type="eggNOG" id="COG2205">
    <property type="taxonomic scope" value="Bacteria"/>
</dbReference>
<dbReference type="Proteomes" id="UP000004198">
    <property type="component" value="Unassembled WGS sequence"/>
</dbReference>
<evidence type="ECO:0000313" key="3">
    <source>
        <dbReference type="Proteomes" id="UP000004198"/>
    </source>
</evidence>
<dbReference type="EMBL" id="ACVI01000018">
    <property type="protein sequence ID" value="EET88107.1"/>
    <property type="molecule type" value="Genomic_DNA"/>
</dbReference>
<reference evidence="2 3" key="1">
    <citation type="submission" date="2009-06" db="EMBL/GenBank/DDBJ databases">
        <title>The draft genome of Clostridium carboxidivorans P7.</title>
        <authorList>
            <consortium name="US DOE Joint Genome Institute (JGI-PGF)"/>
            <person name="Lucas S."/>
            <person name="Copeland A."/>
            <person name="Lapidus A."/>
            <person name="Glavina del Rio T."/>
            <person name="Tice H."/>
            <person name="Bruce D."/>
            <person name="Goodwin L."/>
            <person name="Pitluck S."/>
            <person name="Larimer F."/>
            <person name="Land M.L."/>
            <person name="Hauser L."/>
            <person name="Hemme C.L."/>
        </authorList>
    </citation>
    <scope>NUCLEOTIDE SEQUENCE [LARGE SCALE GENOMIC DNA]</scope>
    <source>
        <strain evidence="2 3">P7</strain>
    </source>
</reference>
<organism evidence="2 3">
    <name type="scientific">Clostridium carboxidivorans P7</name>
    <dbReference type="NCBI Taxonomy" id="536227"/>
    <lineage>
        <taxon>Bacteria</taxon>
        <taxon>Bacillati</taxon>
        <taxon>Bacillota</taxon>
        <taxon>Clostridia</taxon>
        <taxon>Eubacteriales</taxon>
        <taxon>Clostridiaceae</taxon>
        <taxon>Clostridium</taxon>
    </lineage>
</organism>
<feature type="transmembrane region" description="Helical" evidence="1">
    <location>
        <begin position="12"/>
        <end position="38"/>
    </location>
</feature>
<dbReference type="AlphaFoldDB" id="C6PRR4"/>
<comment type="caution">
    <text evidence="2">The sequence shown here is derived from an EMBL/GenBank/DDBJ whole genome shotgun (WGS) entry which is preliminary data.</text>
</comment>
<name>C6PRR4_9CLOT</name>
<accession>C6PRR4</accession>
<sequence>MEIKKTSMQAYIIKFIFKIAFCFIASLLAIFLIFNYMINLHILLPSNYSQQMVEKSKETIKNAKEVTSELIPENLNYVILDKQTLNVKNGSMSDSEIKKAKLSVKDPQIGTNVYEVIERSKEYCVIHYHLAVQFKNPMLRKLIPYPEIALIALFIIILLIALYILSLQFSNRIKNRIKQIQLCY</sequence>
<keyword evidence="1" id="KW-0472">Membrane</keyword>